<evidence type="ECO:0000256" key="1">
    <source>
        <dbReference type="SAM" id="SignalP"/>
    </source>
</evidence>
<dbReference type="AlphaFoldDB" id="A0AAU9WCU3"/>
<dbReference type="PANTHER" id="PTHR10041:SF5">
    <property type="entry name" value="LEUCINE-RICH COLIPASE-LIKE PROTEIN 1"/>
    <property type="match status" value="1"/>
</dbReference>
<accession>A0AAU9WCU3</accession>
<dbReference type="GO" id="GO:0005576">
    <property type="term" value="C:extracellular region"/>
    <property type="evidence" value="ECO:0007669"/>
    <property type="project" value="InterPro"/>
</dbReference>
<feature type="chain" id="PRO_5043471312" evidence="1">
    <location>
        <begin position="17"/>
        <end position="107"/>
    </location>
</feature>
<comment type="caution">
    <text evidence="2">The sequence shown here is derived from an EMBL/GenBank/DDBJ whole genome shotgun (WGS) entry which is preliminary data.</text>
</comment>
<reference evidence="2 3" key="1">
    <citation type="submission" date="2022-05" db="EMBL/GenBank/DDBJ databases">
        <authorList>
            <consortium name="Genoscope - CEA"/>
            <person name="William W."/>
        </authorList>
    </citation>
    <scope>NUCLEOTIDE SEQUENCE [LARGE SCALE GENOMIC DNA]</scope>
</reference>
<dbReference type="EMBL" id="CALNXJ010000012">
    <property type="protein sequence ID" value="CAH3110315.1"/>
    <property type="molecule type" value="Genomic_DNA"/>
</dbReference>
<proteinExistence type="predicted"/>
<gene>
    <name evidence="2" type="ORF">PMEA_00003601</name>
</gene>
<feature type="signal peptide" evidence="1">
    <location>
        <begin position="1"/>
        <end position="16"/>
    </location>
</feature>
<evidence type="ECO:0000313" key="2">
    <source>
        <dbReference type="EMBL" id="CAH3110315.1"/>
    </source>
</evidence>
<dbReference type="PANTHER" id="PTHR10041">
    <property type="entry name" value="COLIPASE"/>
    <property type="match status" value="1"/>
</dbReference>
<keyword evidence="1" id="KW-0732">Signal</keyword>
<sequence length="107" mass="11660">MKVLAGLLLFVAFTASYKIPDEQEREKRFIFGKCDADTDCGVERCCSVIGTCHNKRGLNQSCNFSGLHKCGCKSGLTCQPVFSIGSLPIYHRCKPAPTEEPGSGDLQ</sequence>
<dbReference type="GO" id="GO:0016042">
    <property type="term" value="P:lipid catabolic process"/>
    <property type="evidence" value="ECO:0007669"/>
    <property type="project" value="InterPro"/>
</dbReference>
<dbReference type="GO" id="GO:0008047">
    <property type="term" value="F:enzyme activator activity"/>
    <property type="evidence" value="ECO:0007669"/>
    <property type="project" value="InterPro"/>
</dbReference>
<dbReference type="GO" id="GO:0007586">
    <property type="term" value="P:digestion"/>
    <property type="evidence" value="ECO:0007669"/>
    <property type="project" value="InterPro"/>
</dbReference>
<dbReference type="Proteomes" id="UP001159428">
    <property type="component" value="Unassembled WGS sequence"/>
</dbReference>
<keyword evidence="3" id="KW-1185">Reference proteome</keyword>
<organism evidence="2 3">
    <name type="scientific">Pocillopora meandrina</name>
    <dbReference type="NCBI Taxonomy" id="46732"/>
    <lineage>
        <taxon>Eukaryota</taxon>
        <taxon>Metazoa</taxon>
        <taxon>Cnidaria</taxon>
        <taxon>Anthozoa</taxon>
        <taxon>Hexacorallia</taxon>
        <taxon>Scleractinia</taxon>
        <taxon>Astrocoeniina</taxon>
        <taxon>Pocilloporidae</taxon>
        <taxon>Pocillopora</taxon>
    </lineage>
</organism>
<dbReference type="InterPro" id="IPR001981">
    <property type="entry name" value="Colipase"/>
</dbReference>
<evidence type="ECO:0000313" key="3">
    <source>
        <dbReference type="Proteomes" id="UP001159428"/>
    </source>
</evidence>
<name>A0AAU9WCU3_9CNID</name>
<protein>
    <submittedName>
        <fullName evidence="2">Uncharacterized protein</fullName>
    </submittedName>
</protein>